<evidence type="ECO:0000313" key="2">
    <source>
        <dbReference type="EMBL" id="KAK8038607.1"/>
    </source>
</evidence>
<keyword evidence="3" id="KW-1185">Reference proteome</keyword>
<dbReference type="PANTHER" id="PTHR33112:SF10">
    <property type="entry name" value="TOL"/>
    <property type="match status" value="1"/>
</dbReference>
<protein>
    <recommendedName>
        <fullName evidence="1">Heterokaryon incompatibility domain-containing protein</fullName>
    </recommendedName>
</protein>
<accession>A0ABR1SWC9</accession>
<dbReference type="EMBL" id="JAQQWK010000006">
    <property type="protein sequence ID" value="KAK8038607.1"/>
    <property type="molecule type" value="Genomic_DNA"/>
</dbReference>
<comment type="caution">
    <text evidence="2">The sequence shown here is derived from an EMBL/GenBank/DDBJ whole genome shotgun (WGS) entry which is preliminary data.</text>
</comment>
<proteinExistence type="predicted"/>
<sequence length="475" mass="53273">MGIPQSSYWTPAARPGCNTLPCRTHGAPGRSTTWLQYIALSHPWGTGPHFCTLPSNLVNHKHGIAVDSLPSTFKDAVIVTRRLGIAYLWIDSICIVQGPEGDFDTEADRMEYYFGNAWCVIVASSATSQTDGFLNARTKQRDFVTIERSYKGRPRFHVCEFIDDFQKDVVEGPLSQRGWVFQERALARRSIFFSEGQTYWECGHGVRCETMTKTSNLLASYMGDPNFPSRLADGVTRLEIIQGYESLYSRYSRLGLSRETDRPVAIRGLQKRLIRSLGVPGPFGVFDDRRSYLQHTLLWRRGRDFGSMARIPGLIGSVPSWSWMAYRGGIDYLDLPPGGEVAWKAGQVEAPWRHDELDLKATLNVGTTPRDMELRAVARPFSSGFSGGSGSGRRLEIIYDNPSACAWDHSKLRCVAMGRENVRGKAEGDITHYVLMVQLTEGLCTNDIYERVGSGYVDGCFIDWAESAMCWVTIR</sequence>
<dbReference type="InterPro" id="IPR010730">
    <property type="entry name" value="HET"/>
</dbReference>
<feature type="domain" description="Heterokaryon incompatibility" evidence="1">
    <location>
        <begin position="37"/>
        <end position="183"/>
    </location>
</feature>
<gene>
    <name evidence="2" type="ORF">PG993_007018</name>
</gene>
<organism evidence="2 3">
    <name type="scientific">Apiospora rasikravindrae</name>
    <dbReference type="NCBI Taxonomy" id="990691"/>
    <lineage>
        <taxon>Eukaryota</taxon>
        <taxon>Fungi</taxon>
        <taxon>Dikarya</taxon>
        <taxon>Ascomycota</taxon>
        <taxon>Pezizomycotina</taxon>
        <taxon>Sordariomycetes</taxon>
        <taxon>Xylariomycetidae</taxon>
        <taxon>Amphisphaeriales</taxon>
        <taxon>Apiosporaceae</taxon>
        <taxon>Apiospora</taxon>
    </lineage>
</organism>
<dbReference type="Proteomes" id="UP001444661">
    <property type="component" value="Unassembled WGS sequence"/>
</dbReference>
<dbReference type="Pfam" id="PF06985">
    <property type="entry name" value="HET"/>
    <property type="match status" value="1"/>
</dbReference>
<evidence type="ECO:0000259" key="1">
    <source>
        <dbReference type="Pfam" id="PF06985"/>
    </source>
</evidence>
<evidence type="ECO:0000313" key="3">
    <source>
        <dbReference type="Proteomes" id="UP001444661"/>
    </source>
</evidence>
<name>A0ABR1SWC9_9PEZI</name>
<reference evidence="2 3" key="1">
    <citation type="submission" date="2023-01" db="EMBL/GenBank/DDBJ databases">
        <title>Analysis of 21 Apiospora genomes using comparative genomics revels a genus with tremendous synthesis potential of carbohydrate active enzymes and secondary metabolites.</title>
        <authorList>
            <person name="Sorensen T."/>
        </authorList>
    </citation>
    <scope>NUCLEOTIDE SEQUENCE [LARGE SCALE GENOMIC DNA]</scope>
    <source>
        <strain evidence="2 3">CBS 33761</strain>
    </source>
</reference>
<dbReference type="PANTHER" id="PTHR33112">
    <property type="entry name" value="DOMAIN PROTEIN, PUTATIVE-RELATED"/>
    <property type="match status" value="1"/>
</dbReference>